<organism evidence="1 2">
    <name type="scientific">Cytobacillus firmus</name>
    <name type="common">Bacillus firmus</name>
    <dbReference type="NCBI Taxonomy" id="1399"/>
    <lineage>
        <taxon>Bacteria</taxon>
        <taxon>Bacillati</taxon>
        <taxon>Bacillota</taxon>
        <taxon>Bacilli</taxon>
        <taxon>Bacillales</taxon>
        <taxon>Bacillaceae</taxon>
        <taxon>Cytobacillus</taxon>
    </lineage>
</organism>
<evidence type="ECO:0000313" key="2">
    <source>
        <dbReference type="Proteomes" id="UP000465778"/>
    </source>
</evidence>
<reference evidence="1 2" key="1">
    <citation type="journal article" date="2020" name="G3 (Bethesda)">
        <title>Whole Genome Sequencing and Comparative Genomics of Two Nematicidal Bacillus Strains Reveals a Wide Range of Possible Virulence Factors.</title>
        <authorList>
            <person name="Susic N."/>
            <person name="Janezic S."/>
            <person name="Rupnik M."/>
            <person name="Geric Stare B."/>
        </authorList>
    </citation>
    <scope>NUCLEOTIDE SEQUENCE [LARGE SCALE GENOMIC DNA]</scope>
    <source>
        <strain evidence="1 2">I-1582</strain>
    </source>
</reference>
<dbReference type="EMBL" id="VDEM01000001">
    <property type="protein sequence ID" value="KAF0826127.1"/>
    <property type="molecule type" value="Genomic_DNA"/>
</dbReference>
<comment type="caution">
    <text evidence="1">The sequence shown here is derived from an EMBL/GenBank/DDBJ whole genome shotgun (WGS) entry which is preliminary data.</text>
</comment>
<name>A0A800NGS2_CYTFI</name>
<sequence>MLHLNLTGILHQENKRLMFCRYKHILLYSHFKNPLPILFTGQPSALPSLS</sequence>
<proteinExistence type="predicted"/>
<protein>
    <submittedName>
        <fullName evidence="1">Uncharacterized protein</fullName>
    </submittedName>
</protein>
<evidence type="ECO:0000313" key="1">
    <source>
        <dbReference type="EMBL" id="KAF0826127.1"/>
    </source>
</evidence>
<dbReference type="Proteomes" id="UP000465778">
    <property type="component" value="Unassembled WGS sequence"/>
</dbReference>
<accession>A0A800NGS2</accession>
<gene>
    <name evidence="1" type="ORF">KIS1582_0266</name>
</gene>
<dbReference type="AlphaFoldDB" id="A0A800NGS2"/>